<dbReference type="Gene3D" id="3.30.1370.110">
    <property type="match status" value="1"/>
</dbReference>
<proteinExistence type="predicted"/>
<organism evidence="2">
    <name type="scientific">uncultured Desulfobacterium sp</name>
    <dbReference type="NCBI Taxonomy" id="201089"/>
    <lineage>
        <taxon>Bacteria</taxon>
        <taxon>Pseudomonadati</taxon>
        <taxon>Thermodesulfobacteriota</taxon>
        <taxon>Desulfobacteria</taxon>
        <taxon>Desulfobacterales</taxon>
        <taxon>Desulfobacteriaceae</taxon>
        <taxon>Desulfobacterium</taxon>
        <taxon>environmental samples</taxon>
    </lineage>
</organism>
<accession>A0A445MRP9</accession>
<sequence length="92" mass="10025">MDTHDTEPVILPIDGVLDLHAFAPKDVASVVEEYLATCLEKGIYDVRIIHGKGIGELRRTVHALLERYPNVATFSLDPGPSGWGATLVSLKD</sequence>
<dbReference type="InterPro" id="IPR002625">
    <property type="entry name" value="Smr_dom"/>
</dbReference>
<dbReference type="AlphaFoldDB" id="A0A445MRP9"/>
<dbReference type="SUPFAM" id="SSF160443">
    <property type="entry name" value="SMR domain-like"/>
    <property type="match status" value="1"/>
</dbReference>
<feature type="domain" description="Smr" evidence="1">
    <location>
        <begin position="17"/>
        <end position="91"/>
    </location>
</feature>
<evidence type="ECO:0000313" key="2">
    <source>
        <dbReference type="EMBL" id="SPD72115.1"/>
    </source>
</evidence>
<dbReference type="PROSITE" id="PS50828">
    <property type="entry name" value="SMR"/>
    <property type="match status" value="1"/>
</dbReference>
<dbReference type="EMBL" id="OJIN01000022">
    <property type="protein sequence ID" value="SPD72115.1"/>
    <property type="molecule type" value="Genomic_DNA"/>
</dbReference>
<gene>
    <name evidence="2" type="ORF">PITCH_A1180008</name>
</gene>
<protein>
    <submittedName>
        <fullName evidence="2">Smr protein/MutS2</fullName>
    </submittedName>
</protein>
<dbReference type="Pfam" id="PF01713">
    <property type="entry name" value="Smr"/>
    <property type="match status" value="1"/>
</dbReference>
<evidence type="ECO:0000259" key="1">
    <source>
        <dbReference type="PROSITE" id="PS50828"/>
    </source>
</evidence>
<dbReference type="SMART" id="SM00463">
    <property type="entry name" value="SMR"/>
    <property type="match status" value="1"/>
</dbReference>
<reference evidence="2" key="1">
    <citation type="submission" date="2018-01" db="EMBL/GenBank/DDBJ databases">
        <authorList>
            <person name="Regsiter A."/>
            <person name="William W."/>
        </authorList>
    </citation>
    <scope>NUCLEOTIDE SEQUENCE</scope>
    <source>
        <strain evidence="2">TRIP AH-1</strain>
    </source>
</reference>
<dbReference type="InterPro" id="IPR036063">
    <property type="entry name" value="Smr_dom_sf"/>
</dbReference>
<name>A0A445MRP9_9BACT</name>